<dbReference type="InterPro" id="IPR029024">
    <property type="entry name" value="TerB-like"/>
</dbReference>
<feature type="region of interest" description="Disordered" evidence="1">
    <location>
        <begin position="184"/>
        <end position="212"/>
    </location>
</feature>
<evidence type="ECO:0008006" key="6">
    <source>
        <dbReference type="Google" id="ProtNLM"/>
    </source>
</evidence>
<feature type="domain" description="TerB-C" evidence="3">
    <location>
        <begin position="146"/>
        <end position="285"/>
    </location>
</feature>
<keyword evidence="5" id="KW-1185">Reference proteome</keyword>
<evidence type="ECO:0000259" key="3">
    <source>
        <dbReference type="Pfam" id="PF15615"/>
    </source>
</evidence>
<dbReference type="Gene3D" id="1.10.3680.10">
    <property type="entry name" value="TerB-like"/>
    <property type="match status" value="1"/>
</dbReference>
<dbReference type="CDD" id="cd07176">
    <property type="entry name" value="terB"/>
    <property type="match status" value="1"/>
</dbReference>
<sequence length="287" mass="31173">MSRVTVDYNAAVVTLDLASSVATVDGGTSQHAVALLEQHIDSWRHLRVAHRTRLKAYLLTQLQQPPNLASLKKKLGSLNHEEKQTIVACLTHLAHADGAVTPEKVRLLERIYRALQLDPHALYSNLHGAATGLQTGQASTALSATTATGPDKKPGSGIVLDMGRVAQLRRETAEVSALLADVFRNDQEDEQQDDTQIAEDDASQDTPDTGAHLHGLDAGHSAFLRLLVSRNQWSRRELEIATAGMALMLDGALEQINDMAFELFDMPVSEGDDPIEINPDILSELAL</sequence>
<dbReference type="EMBL" id="LJQC01000311">
    <property type="protein sequence ID" value="KPX03534.1"/>
    <property type="molecule type" value="Genomic_DNA"/>
</dbReference>
<dbReference type="Proteomes" id="UP000051335">
    <property type="component" value="Unassembled WGS sequence"/>
</dbReference>
<evidence type="ECO:0000313" key="5">
    <source>
        <dbReference type="Proteomes" id="UP000051335"/>
    </source>
</evidence>
<dbReference type="InterPro" id="IPR007791">
    <property type="entry name" value="DjlA_N"/>
</dbReference>
<evidence type="ECO:0000313" key="4">
    <source>
        <dbReference type="EMBL" id="KPX03534.1"/>
    </source>
</evidence>
<dbReference type="AlphaFoldDB" id="A0A0P9SV64"/>
<organism evidence="4 5">
    <name type="scientific">Pseudomonas syringae pv. coryli</name>
    <dbReference type="NCBI Taxonomy" id="317659"/>
    <lineage>
        <taxon>Bacteria</taxon>
        <taxon>Pseudomonadati</taxon>
        <taxon>Pseudomonadota</taxon>
        <taxon>Gammaproteobacteria</taxon>
        <taxon>Pseudomonadales</taxon>
        <taxon>Pseudomonadaceae</taxon>
        <taxon>Pseudomonas</taxon>
    </lineage>
</organism>
<dbReference type="Pfam" id="PF15615">
    <property type="entry name" value="TerB_C"/>
    <property type="match status" value="1"/>
</dbReference>
<evidence type="ECO:0000256" key="1">
    <source>
        <dbReference type="SAM" id="MobiDB-lite"/>
    </source>
</evidence>
<dbReference type="Pfam" id="PF05099">
    <property type="entry name" value="TerB"/>
    <property type="match status" value="1"/>
</dbReference>
<dbReference type="SUPFAM" id="SSF158682">
    <property type="entry name" value="TerB-like"/>
    <property type="match status" value="1"/>
</dbReference>
<reference evidence="4 5" key="1">
    <citation type="submission" date="2015-09" db="EMBL/GenBank/DDBJ databases">
        <title>Genome announcement of multiple Pseudomonas syringae strains.</title>
        <authorList>
            <person name="Thakur S."/>
            <person name="Wang P.W."/>
            <person name="Gong Y."/>
            <person name="Weir B.S."/>
            <person name="Guttman D.S."/>
        </authorList>
    </citation>
    <scope>NUCLEOTIDE SEQUENCE [LARGE SCALE GENOMIC DNA]</scope>
    <source>
        <strain evidence="4 5">ICMP17001</strain>
    </source>
</reference>
<dbReference type="InterPro" id="IPR028932">
    <property type="entry name" value="TerB-C"/>
</dbReference>
<name>A0A0P9SV64_9PSED</name>
<evidence type="ECO:0000259" key="2">
    <source>
        <dbReference type="Pfam" id="PF05099"/>
    </source>
</evidence>
<comment type="caution">
    <text evidence="4">The sequence shown here is derived from an EMBL/GenBank/DDBJ whole genome shotgun (WGS) entry which is preliminary data.</text>
</comment>
<gene>
    <name evidence="4" type="ORF">ALO75_02298</name>
</gene>
<accession>A0A0P9SV64</accession>
<feature type="domain" description="Co-chaperone DjlA N-terminal" evidence="2">
    <location>
        <begin position="17"/>
        <end position="122"/>
    </location>
</feature>
<dbReference type="PATRIC" id="fig|317659.3.peg.3519"/>
<proteinExistence type="predicted"/>
<protein>
    <recommendedName>
        <fullName evidence="6">TerB-C domain-containing protein</fullName>
    </recommendedName>
</protein>
<feature type="compositionally biased region" description="Acidic residues" evidence="1">
    <location>
        <begin position="187"/>
        <end position="203"/>
    </location>
</feature>